<dbReference type="Pfam" id="PF00106">
    <property type="entry name" value="adh_short"/>
    <property type="match status" value="1"/>
</dbReference>
<evidence type="ECO:0000256" key="2">
    <source>
        <dbReference type="ARBA" id="ARBA00023002"/>
    </source>
</evidence>
<dbReference type="CDD" id="cd05233">
    <property type="entry name" value="SDR_c"/>
    <property type="match status" value="1"/>
</dbReference>
<gene>
    <name evidence="3" type="ORF">GCM10011494_22320</name>
</gene>
<keyword evidence="4" id="KW-1185">Reference proteome</keyword>
<dbReference type="InterPro" id="IPR036291">
    <property type="entry name" value="NAD(P)-bd_dom_sf"/>
</dbReference>
<comment type="caution">
    <text evidence="3">The sequence shown here is derived from an EMBL/GenBank/DDBJ whole genome shotgun (WGS) entry which is preliminary data.</text>
</comment>
<dbReference type="PRINTS" id="PR00081">
    <property type="entry name" value="GDHRDH"/>
</dbReference>
<dbReference type="GO" id="GO:0016491">
    <property type="term" value="F:oxidoreductase activity"/>
    <property type="evidence" value="ECO:0007669"/>
    <property type="project" value="UniProtKB-KW"/>
</dbReference>
<dbReference type="AlphaFoldDB" id="A0A916X4R5"/>
<protein>
    <recommendedName>
        <fullName evidence="5">Short-chain dehydrogenase</fullName>
    </recommendedName>
</protein>
<comment type="similarity">
    <text evidence="1">Belongs to the short-chain dehydrogenases/reductases (SDR) family.</text>
</comment>
<dbReference type="Gene3D" id="3.40.50.720">
    <property type="entry name" value="NAD(P)-binding Rossmann-like Domain"/>
    <property type="match status" value="1"/>
</dbReference>
<dbReference type="SUPFAM" id="SSF51735">
    <property type="entry name" value="NAD(P)-binding Rossmann-fold domains"/>
    <property type="match status" value="1"/>
</dbReference>
<evidence type="ECO:0000256" key="1">
    <source>
        <dbReference type="ARBA" id="ARBA00006484"/>
    </source>
</evidence>
<evidence type="ECO:0000313" key="4">
    <source>
        <dbReference type="Proteomes" id="UP000608154"/>
    </source>
</evidence>
<evidence type="ECO:0008006" key="5">
    <source>
        <dbReference type="Google" id="ProtNLM"/>
    </source>
</evidence>
<sequence length="270" mass="29307">MGRVFDKHCPPDSHDAMQRASSSLIWISGATEGIGLGLARNVPYDDARVINLSRRQHPDYDTHILDLADPGSWAGTQAHFAETMRDFSGKRVVFIQNAHLKGLTGFAGEVPPDDYARDILANVAAPLRLGEMFLRAVLESGYAGEAGLVMMSSASARSPYEGQSVYCAGKAALEMWVRVIRRELAARGRSGIWVTAVRPGFVDTGLIRHVAAMLDADYPVAAAMRRQMAEGRDVLDIDTAAQQIWAALPPSQSLLLFGEQVQVDRSGKSA</sequence>
<dbReference type="PROSITE" id="PS00061">
    <property type="entry name" value="ADH_SHORT"/>
    <property type="match status" value="1"/>
</dbReference>
<keyword evidence="2" id="KW-0560">Oxidoreductase</keyword>
<proteinExistence type="inferred from homology"/>
<dbReference type="PANTHER" id="PTHR44196">
    <property type="entry name" value="DEHYDROGENASE/REDUCTASE SDR FAMILY MEMBER 7B"/>
    <property type="match status" value="1"/>
</dbReference>
<reference evidence="3" key="1">
    <citation type="journal article" date="2014" name="Int. J. Syst. Evol. Microbiol.">
        <title>Complete genome sequence of Corynebacterium casei LMG S-19264T (=DSM 44701T), isolated from a smear-ripened cheese.</title>
        <authorList>
            <consortium name="US DOE Joint Genome Institute (JGI-PGF)"/>
            <person name="Walter F."/>
            <person name="Albersmeier A."/>
            <person name="Kalinowski J."/>
            <person name="Ruckert C."/>
        </authorList>
    </citation>
    <scope>NUCLEOTIDE SEQUENCE</scope>
    <source>
        <strain evidence="3">CGMCC 1.15095</strain>
    </source>
</reference>
<dbReference type="InterPro" id="IPR002347">
    <property type="entry name" value="SDR_fam"/>
</dbReference>
<accession>A0A916X4R5</accession>
<reference evidence="3" key="2">
    <citation type="submission" date="2020-09" db="EMBL/GenBank/DDBJ databases">
        <authorList>
            <person name="Sun Q."/>
            <person name="Zhou Y."/>
        </authorList>
    </citation>
    <scope>NUCLEOTIDE SEQUENCE</scope>
    <source>
        <strain evidence="3">CGMCC 1.15095</strain>
    </source>
</reference>
<dbReference type="GO" id="GO:0016020">
    <property type="term" value="C:membrane"/>
    <property type="evidence" value="ECO:0007669"/>
    <property type="project" value="TreeGrafter"/>
</dbReference>
<dbReference type="PANTHER" id="PTHR44196:SF1">
    <property type="entry name" value="DEHYDROGENASE_REDUCTASE SDR FAMILY MEMBER 7B"/>
    <property type="match status" value="1"/>
</dbReference>
<dbReference type="Proteomes" id="UP000608154">
    <property type="component" value="Unassembled WGS sequence"/>
</dbReference>
<name>A0A916X4R5_9SPHN</name>
<dbReference type="InterPro" id="IPR020904">
    <property type="entry name" value="Sc_DH/Rdtase_CS"/>
</dbReference>
<organism evidence="3 4">
    <name type="scientific">Novosphingobium endophyticum</name>
    <dbReference type="NCBI Taxonomy" id="1955250"/>
    <lineage>
        <taxon>Bacteria</taxon>
        <taxon>Pseudomonadati</taxon>
        <taxon>Pseudomonadota</taxon>
        <taxon>Alphaproteobacteria</taxon>
        <taxon>Sphingomonadales</taxon>
        <taxon>Sphingomonadaceae</taxon>
        <taxon>Novosphingobium</taxon>
    </lineage>
</organism>
<dbReference type="EMBL" id="BMHK01000013">
    <property type="protein sequence ID" value="GGC03397.1"/>
    <property type="molecule type" value="Genomic_DNA"/>
</dbReference>
<evidence type="ECO:0000313" key="3">
    <source>
        <dbReference type="EMBL" id="GGC03397.1"/>
    </source>
</evidence>